<keyword evidence="2 9" id="KW-0436">Ligase</keyword>
<dbReference type="InParanoid" id="K9TFZ5"/>
<feature type="binding site" evidence="9">
    <location>
        <position position="215"/>
    </location>
    <ligand>
        <name>ATP</name>
        <dbReference type="ChEBI" id="CHEBI:30616"/>
    </ligand>
</feature>
<dbReference type="eggNOG" id="COG0132">
    <property type="taxonomic scope" value="Bacteria"/>
</dbReference>
<dbReference type="HOGENOM" id="CLU_072551_3_1_3"/>
<evidence type="ECO:0000256" key="8">
    <source>
        <dbReference type="ARBA" id="ARBA00047386"/>
    </source>
</evidence>
<dbReference type="PATRIC" id="fig|56110.3.peg.2159"/>
<protein>
    <recommendedName>
        <fullName evidence="9">ATP-dependent dethiobiotin synthetase BioD</fullName>
        <ecNumber evidence="9">6.3.3.3</ecNumber>
    </recommendedName>
    <alternativeName>
        <fullName evidence="9">DTB synthetase</fullName>
        <shortName evidence="9">DTBS</shortName>
    </alternativeName>
    <alternativeName>
        <fullName evidence="9">Dethiobiotin synthase</fullName>
    </alternativeName>
</protein>
<evidence type="ECO:0000256" key="1">
    <source>
        <dbReference type="ARBA" id="ARBA00022490"/>
    </source>
</evidence>
<comment type="pathway">
    <text evidence="9">Cofactor biosynthesis; biotin biosynthesis; biotin from 7,8-diaminononanoate: step 1/2.</text>
</comment>
<dbReference type="SUPFAM" id="SSF52540">
    <property type="entry name" value="P-loop containing nucleoside triphosphate hydrolases"/>
    <property type="match status" value="1"/>
</dbReference>
<accession>K9TFZ5</accession>
<dbReference type="AlphaFoldDB" id="K9TFZ5"/>
<sequence length="240" mass="26361">MTKDRNTTLNRLLIAGTDTDAGKTVVTTAIAAYWQRYYPQGSLALMKPLQSGTGDRELYQRLFELKQSPEEITPLYFEAPLAPPVAAQREGRSVDLKQLWPMFTQLQARFSFVLVEGVGGLGSPISWELTVADLAHDWRIPTVLVVPVRLGAIAAAVANVALARQAGVQLLGIILNCVQPRSEAEIADLTPIDLIESLTQTRVLGTIHCLEDAHNLDQLIHAASNLDLELLLPRLPILNR</sequence>
<comment type="caution">
    <text evidence="9">Lacks conserved residue(s) required for the propagation of feature annotation.</text>
</comment>
<dbReference type="EC" id="6.3.3.3" evidence="9"/>
<dbReference type="GO" id="GO:0009102">
    <property type="term" value="P:biotin biosynthetic process"/>
    <property type="evidence" value="ECO:0007669"/>
    <property type="project" value="UniProtKB-UniRule"/>
</dbReference>
<name>K9TFZ5_9CYAN</name>
<keyword evidence="7 9" id="KW-0460">Magnesium</keyword>
<feature type="binding site" evidence="9">
    <location>
        <begin position="116"/>
        <end position="119"/>
    </location>
    <ligand>
        <name>ATP</name>
        <dbReference type="ChEBI" id="CHEBI:30616"/>
    </ligand>
</feature>
<dbReference type="GO" id="GO:0005829">
    <property type="term" value="C:cytosol"/>
    <property type="evidence" value="ECO:0007669"/>
    <property type="project" value="TreeGrafter"/>
</dbReference>
<dbReference type="OrthoDB" id="9802097at2"/>
<dbReference type="UniPathway" id="UPA00078">
    <property type="reaction ID" value="UER00161"/>
</dbReference>
<dbReference type="Pfam" id="PF13500">
    <property type="entry name" value="AAA_26"/>
    <property type="match status" value="1"/>
</dbReference>
<dbReference type="CDD" id="cd03109">
    <property type="entry name" value="DTBS"/>
    <property type="match status" value="1"/>
</dbReference>
<comment type="subcellular location">
    <subcellularLocation>
        <location evidence="9">Cytoplasm</location>
    </subcellularLocation>
</comment>
<dbReference type="InterPro" id="IPR004472">
    <property type="entry name" value="DTB_synth_BioD"/>
</dbReference>
<evidence type="ECO:0000256" key="7">
    <source>
        <dbReference type="ARBA" id="ARBA00022842"/>
    </source>
</evidence>
<dbReference type="GO" id="GO:0004141">
    <property type="term" value="F:dethiobiotin synthase activity"/>
    <property type="evidence" value="ECO:0007669"/>
    <property type="project" value="UniProtKB-UniRule"/>
</dbReference>
<dbReference type="Gene3D" id="3.40.50.300">
    <property type="entry name" value="P-loop containing nucleotide triphosphate hydrolases"/>
    <property type="match status" value="1"/>
</dbReference>
<dbReference type="FunCoup" id="K9TFZ5">
    <property type="interactions" value="213"/>
</dbReference>
<organism evidence="10 11">
    <name type="scientific">Oscillatoria acuminata PCC 6304</name>
    <dbReference type="NCBI Taxonomy" id="56110"/>
    <lineage>
        <taxon>Bacteria</taxon>
        <taxon>Bacillati</taxon>
        <taxon>Cyanobacteriota</taxon>
        <taxon>Cyanophyceae</taxon>
        <taxon>Oscillatoriophycideae</taxon>
        <taxon>Oscillatoriales</taxon>
        <taxon>Oscillatoriaceae</taxon>
        <taxon>Oscillatoria</taxon>
    </lineage>
</organism>
<reference evidence="10 11" key="1">
    <citation type="submission" date="2012-06" db="EMBL/GenBank/DDBJ databases">
        <title>Finished chromosome of genome of Oscillatoria acuminata PCC 6304.</title>
        <authorList>
            <consortium name="US DOE Joint Genome Institute"/>
            <person name="Gugger M."/>
            <person name="Coursin T."/>
            <person name="Rippka R."/>
            <person name="Tandeau De Marsac N."/>
            <person name="Huntemann M."/>
            <person name="Wei C.-L."/>
            <person name="Han J."/>
            <person name="Detter J.C."/>
            <person name="Han C."/>
            <person name="Tapia R."/>
            <person name="Davenport K."/>
            <person name="Daligault H."/>
            <person name="Erkkila T."/>
            <person name="Gu W."/>
            <person name="Munk A.C.C."/>
            <person name="Teshima H."/>
            <person name="Xu Y."/>
            <person name="Chain P."/>
            <person name="Chen A."/>
            <person name="Krypides N."/>
            <person name="Mavromatis K."/>
            <person name="Markowitz V."/>
            <person name="Szeto E."/>
            <person name="Ivanova N."/>
            <person name="Mikhailova N."/>
            <person name="Ovchinnikova G."/>
            <person name="Pagani I."/>
            <person name="Pati A."/>
            <person name="Goodwin L."/>
            <person name="Peters L."/>
            <person name="Pitluck S."/>
            <person name="Woyke T."/>
            <person name="Kerfeld C."/>
        </authorList>
    </citation>
    <scope>NUCLEOTIDE SEQUENCE [LARGE SCALE GENOMIC DNA]</scope>
    <source>
        <strain evidence="10 11">PCC 6304</strain>
    </source>
</reference>
<comment type="catalytic activity">
    <reaction evidence="9">
        <text>(7R,8S)-7,8-diammoniononanoate + CO2 + ATP = (4R,5S)-dethiobiotin + ADP + phosphate + 3 H(+)</text>
        <dbReference type="Rhea" id="RHEA:15805"/>
        <dbReference type="ChEBI" id="CHEBI:15378"/>
        <dbReference type="ChEBI" id="CHEBI:16526"/>
        <dbReference type="ChEBI" id="CHEBI:30616"/>
        <dbReference type="ChEBI" id="CHEBI:43474"/>
        <dbReference type="ChEBI" id="CHEBI:149469"/>
        <dbReference type="ChEBI" id="CHEBI:149473"/>
        <dbReference type="ChEBI" id="CHEBI:456216"/>
        <dbReference type="EC" id="6.3.3.3"/>
    </reaction>
</comment>
<dbReference type="Proteomes" id="UP000010367">
    <property type="component" value="Chromosome"/>
</dbReference>
<comment type="catalytic activity">
    <reaction evidence="8">
        <text>(7R,8S)-8-amino-7-(carboxyamino)nonanoate + ATP = (4R,5S)-dethiobiotin + ADP + phosphate + H(+)</text>
        <dbReference type="Rhea" id="RHEA:63684"/>
        <dbReference type="ChEBI" id="CHEBI:15378"/>
        <dbReference type="ChEBI" id="CHEBI:30616"/>
        <dbReference type="ChEBI" id="CHEBI:43474"/>
        <dbReference type="ChEBI" id="CHEBI:149470"/>
        <dbReference type="ChEBI" id="CHEBI:149473"/>
        <dbReference type="ChEBI" id="CHEBI:456216"/>
    </reaction>
</comment>
<feature type="binding site" evidence="9">
    <location>
        <position position="55"/>
    </location>
    <ligand>
        <name>Mg(2+)</name>
        <dbReference type="ChEBI" id="CHEBI:18420"/>
    </ligand>
</feature>
<comment type="function">
    <text evidence="9">Catalyzes a mechanistically unusual reaction, the ATP-dependent insertion of CO2 between the N7 and N8 nitrogen atoms of 7,8-diaminopelargonic acid (DAPA, also called 7,8-diammoniononanoate) to form a ureido ring.</text>
</comment>
<keyword evidence="6 9" id="KW-0067">ATP-binding</keyword>
<evidence type="ECO:0000256" key="3">
    <source>
        <dbReference type="ARBA" id="ARBA00022723"/>
    </source>
</evidence>
<evidence type="ECO:0000256" key="6">
    <source>
        <dbReference type="ARBA" id="ARBA00022840"/>
    </source>
</evidence>
<feature type="binding site" evidence="9">
    <location>
        <position position="51"/>
    </location>
    <ligand>
        <name>substrate</name>
    </ligand>
</feature>
<feature type="active site" evidence="9">
    <location>
        <position position="47"/>
    </location>
</feature>
<dbReference type="STRING" id="56110.Oscil6304_1805"/>
<comment type="similarity">
    <text evidence="9">Belongs to the dethiobiotin synthetase family.</text>
</comment>
<dbReference type="InterPro" id="IPR027417">
    <property type="entry name" value="P-loop_NTPase"/>
</dbReference>
<dbReference type="GO" id="GO:0000287">
    <property type="term" value="F:magnesium ion binding"/>
    <property type="evidence" value="ECO:0007669"/>
    <property type="project" value="UniProtKB-UniRule"/>
</dbReference>
<comment type="cofactor">
    <cofactor evidence="9">
        <name>Mg(2+)</name>
        <dbReference type="ChEBI" id="CHEBI:18420"/>
    </cofactor>
</comment>
<gene>
    <name evidence="9" type="primary">bioD</name>
    <name evidence="10" type="ORF">Oscil6304_1805</name>
</gene>
<dbReference type="HAMAP" id="MF_00336">
    <property type="entry name" value="BioD"/>
    <property type="match status" value="1"/>
</dbReference>
<feature type="binding site" evidence="9">
    <location>
        <begin position="176"/>
        <end position="177"/>
    </location>
    <ligand>
        <name>ATP</name>
        <dbReference type="ChEBI" id="CHEBI:30616"/>
    </ligand>
</feature>
<dbReference type="KEGG" id="oac:Oscil6304_1805"/>
<evidence type="ECO:0000313" key="11">
    <source>
        <dbReference type="Proteomes" id="UP000010367"/>
    </source>
</evidence>
<keyword evidence="3 9" id="KW-0479">Metal-binding</keyword>
<dbReference type="PANTHER" id="PTHR43210">
    <property type="entry name" value="DETHIOBIOTIN SYNTHETASE"/>
    <property type="match status" value="1"/>
</dbReference>
<keyword evidence="1 9" id="KW-0963">Cytoplasm</keyword>
<evidence type="ECO:0000256" key="5">
    <source>
        <dbReference type="ARBA" id="ARBA00022756"/>
    </source>
</evidence>
<feature type="binding site" evidence="9">
    <location>
        <begin position="20"/>
        <end position="25"/>
    </location>
    <ligand>
        <name>ATP</name>
        <dbReference type="ChEBI" id="CHEBI:30616"/>
    </ligand>
</feature>
<feature type="binding site" evidence="9">
    <location>
        <position position="24"/>
    </location>
    <ligand>
        <name>Mg(2+)</name>
        <dbReference type="ChEBI" id="CHEBI:18420"/>
    </ligand>
</feature>
<comment type="subunit">
    <text evidence="9">Homodimer.</text>
</comment>
<feature type="binding site" evidence="9">
    <location>
        <position position="116"/>
    </location>
    <ligand>
        <name>Mg(2+)</name>
        <dbReference type="ChEBI" id="CHEBI:18420"/>
    </ligand>
</feature>
<evidence type="ECO:0000256" key="2">
    <source>
        <dbReference type="ARBA" id="ARBA00022598"/>
    </source>
</evidence>
<feature type="binding site" evidence="9">
    <location>
        <position position="55"/>
    </location>
    <ligand>
        <name>ATP</name>
        <dbReference type="ChEBI" id="CHEBI:30616"/>
    </ligand>
</feature>
<dbReference type="GO" id="GO:0005524">
    <property type="term" value="F:ATP binding"/>
    <property type="evidence" value="ECO:0007669"/>
    <property type="project" value="UniProtKB-UniRule"/>
</dbReference>
<proteinExistence type="inferred from homology"/>
<evidence type="ECO:0000256" key="4">
    <source>
        <dbReference type="ARBA" id="ARBA00022741"/>
    </source>
</evidence>
<evidence type="ECO:0000256" key="9">
    <source>
        <dbReference type="HAMAP-Rule" id="MF_00336"/>
    </source>
</evidence>
<dbReference type="NCBIfam" id="TIGR00347">
    <property type="entry name" value="bioD"/>
    <property type="match status" value="1"/>
</dbReference>
<keyword evidence="5 9" id="KW-0093">Biotin biosynthesis</keyword>
<dbReference type="PIRSF" id="PIRSF006755">
    <property type="entry name" value="DTB_synth"/>
    <property type="match status" value="1"/>
</dbReference>
<dbReference type="EMBL" id="CP003607">
    <property type="protein sequence ID" value="AFY81480.1"/>
    <property type="molecule type" value="Genomic_DNA"/>
</dbReference>
<keyword evidence="11" id="KW-1185">Reference proteome</keyword>
<dbReference type="PANTHER" id="PTHR43210:SF2">
    <property type="entry name" value="ATP-DEPENDENT DETHIOBIOTIN SYNTHETASE BIOD 2"/>
    <property type="match status" value="1"/>
</dbReference>
<dbReference type="RefSeq" id="WP_015148124.1">
    <property type="nucleotide sequence ID" value="NC_019693.1"/>
</dbReference>
<evidence type="ECO:0000313" key="10">
    <source>
        <dbReference type="EMBL" id="AFY81480.1"/>
    </source>
</evidence>
<keyword evidence="4 9" id="KW-0547">Nucleotide-binding</keyword>